<accession>A0A1M7LYA9</accession>
<keyword evidence="2" id="KW-0472">Membrane</keyword>
<keyword evidence="5" id="KW-1185">Reference proteome</keyword>
<reference evidence="4 5" key="1">
    <citation type="submission" date="2016-11" db="EMBL/GenBank/DDBJ databases">
        <authorList>
            <person name="Jaros S."/>
            <person name="Januszkiewicz K."/>
            <person name="Wedrychowicz H."/>
        </authorList>
    </citation>
    <scope>NUCLEOTIDE SEQUENCE [LARGE SCALE GENOMIC DNA]</scope>
    <source>
        <strain evidence="4 5">DSM 15930</strain>
    </source>
</reference>
<feature type="compositionally biased region" description="Acidic residues" evidence="1">
    <location>
        <begin position="254"/>
        <end position="279"/>
    </location>
</feature>
<dbReference type="Proteomes" id="UP000184038">
    <property type="component" value="Unassembled WGS sequence"/>
</dbReference>
<keyword evidence="2" id="KW-1133">Transmembrane helix</keyword>
<proteinExistence type="predicted"/>
<protein>
    <submittedName>
        <fullName evidence="4">Cadherin-like beta sandwich domain-containing protein</fullName>
    </submittedName>
</protein>
<feature type="domain" description="Cadherin-like beta-sandwich-like" evidence="3">
    <location>
        <begin position="162"/>
        <end position="241"/>
    </location>
</feature>
<sequence>MKQKKNALLIYILLISLFVNLIPSIAVKAASATVSITLKDTEIKLNDTFNVIVKVEATDTIGGFETFLTYDESKMEFISGGSLVSGGDGILRVSDMNPENIAKSRKYILQFKAVEQGNAQIETMDQAYVYTYEDSAEMSVSSNRLSISIGTDEKVSNNAKLYSLRISPGVLSPEFADNTTKYTAEVESDVNELVISAMAQDGDAKVKTKGNKSLHAGPNEVNIIVTAPSGDQKTYTIVVTKQEDPTSQNGQTEGEGEDTPDETEDEITEDDITEADQETLESEGYLVTEEGESITLHFSSAYDIVPLEDSSMIPSGYEETTMKLQGVAVTVYEPIGGEFVDYVLLYMKKGDSEPQFYRYDKTENTVQRYEESYDQPTTTTTSKVTKDEYAKKLANMKILVAVSCVIALIATLVVIRLLVKLRGVKDDEFF</sequence>
<name>A0A1M7LYA9_9FIRM</name>
<dbReference type="EMBL" id="FRCP01000018">
    <property type="protein sequence ID" value="SHM83309.1"/>
    <property type="molecule type" value="Genomic_DNA"/>
</dbReference>
<evidence type="ECO:0000313" key="4">
    <source>
        <dbReference type="EMBL" id="SHM83309.1"/>
    </source>
</evidence>
<organism evidence="4 5">
    <name type="scientific">Anaerosporobacter mobilis DSM 15930</name>
    <dbReference type="NCBI Taxonomy" id="1120996"/>
    <lineage>
        <taxon>Bacteria</taxon>
        <taxon>Bacillati</taxon>
        <taxon>Bacillota</taxon>
        <taxon>Clostridia</taxon>
        <taxon>Lachnospirales</taxon>
        <taxon>Lachnospiraceae</taxon>
        <taxon>Anaerosporobacter</taxon>
    </lineage>
</organism>
<dbReference type="CDD" id="cd08547">
    <property type="entry name" value="Type_II_cohesin"/>
    <property type="match status" value="1"/>
</dbReference>
<dbReference type="SUPFAM" id="SSF49384">
    <property type="entry name" value="Carbohydrate-binding domain"/>
    <property type="match status" value="1"/>
</dbReference>
<dbReference type="RefSeq" id="WP_073289711.1">
    <property type="nucleotide sequence ID" value="NZ_FRCP01000018.1"/>
</dbReference>
<evidence type="ECO:0000313" key="5">
    <source>
        <dbReference type="Proteomes" id="UP000184038"/>
    </source>
</evidence>
<feature type="region of interest" description="Disordered" evidence="1">
    <location>
        <begin position="241"/>
        <end position="279"/>
    </location>
</feature>
<evidence type="ECO:0000259" key="3">
    <source>
        <dbReference type="Pfam" id="PF12733"/>
    </source>
</evidence>
<feature type="transmembrane region" description="Helical" evidence="2">
    <location>
        <begin position="398"/>
        <end position="419"/>
    </location>
</feature>
<dbReference type="GO" id="GO:0030246">
    <property type="term" value="F:carbohydrate binding"/>
    <property type="evidence" value="ECO:0007669"/>
    <property type="project" value="InterPro"/>
</dbReference>
<dbReference type="InterPro" id="IPR008965">
    <property type="entry name" value="CBM2/CBM3_carb-bd_dom_sf"/>
</dbReference>
<dbReference type="Gene3D" id="2.60.40.680">
    <property type="match status" value="1"/>
</dbReference>
<evidence type="ECO:0000256" key="2">
    <source>
        <dbReference type="SAM" id="Phobius"/>
    </source>
</evidence>
<dbReference type="InterPro" id="IPR025883">
    <property type="entry name" value="Cadherin-like_domain"/>
</dbReference>
<evidence type="ECO:0000256" key="1">
    <source>
        <dbReference type="SAM" id="MobiDB-lite"/>
    </source>
</evidence>
<dbReference type="Pfam" id="PF12733">
    <property type="entry name" value="Cadherin-like"/>
    <property type="match status" value="1"/>
</dbReference>
<dbReference type="AlphaFoldDB" id="A0A1M7LYA9"/>
<gene>
    <name evidence="4" type="ORF">SAMN02746066_03517</name>
</gene>
<keyword evidence="2" id="KW-0812">Transmembrane</keyword>
<dbReference type="OrthoDB" id="2020989at2"/>
<dbReference type="STRING" id="1120996.SAMN02746066_03517"/>
<feature type="compositionally biased region" description="Polar residues" evidence="1">
    <location>
        <begin position="241"/>
        <end position="250"/>
    </location>
</feature>